<keyword evidence="4 6" id="KW-1133">Transmembrane helix</keyword>
<evidence type="ECO:0000256" key="3">
    <source>
        <dbReference type="ARBA" id="ARBA00022692"/>
    </source>
</evidence>
<sequence>MAYLEERYFGYGGSAAEASTDARIGFIRRTYAHLALAVAACVGLEAILLNTPAVTEFVMRNLFGAGRLAWLGVMALFVFGGMAARGLASSSTSKGAQYAGLALEVLVWSLVLLPVLLIAEMKSPGGKLATQAGLMTLVVFGGLTVTVFVTKSDFSFLGMGLTVAGFLAFAMVLIAVIFGLSLGIWFTFLMLALACGYILYDTSNILHHYGTEQHVLAAVVLFGSVATLFYYILSLLLQSNRSE</sequence>
<evidence type="ECO:0000256" key="4">
    <source>
        <dbReference type="ARBA" id="ARBA00022989"/>
    </source>
</evidence>
<dbReference type="FunCoup" id="A0A6C2YT23">
    <property type="interactions" value="195"/>
</dbReference>
<feature type="transmembrane region" description="Helical" evidence="6">
    <location>
        <begin position="184"/>
        <end position="203"/>
    </location>
</feature>
<gene>
    <name evidence="7" type="ORF">GMBLW1_51610</name>
</gene>
<feature type="transmembrane region" description="Helical" evidence="6">
    <location>
        <begin position="31"/>
        <end position="49"/>
    </location>
</feature>
<protein>
    <recommendedName>
        <fullName evidence="9">Permease</fullName>
    </recommendedName>
</protein>
<feature type="transmembrane region" description="Helical" evidence="6">
    <location>
        <begin position="100"/>
        <end position="119"/>
    </location>
</feature>
<name>A0A6C2YT23_9BACT</name>
<keyword evidence="5 6" id="KW-0472">Membrane</keyword>
<dbReference type="InParanoid" id="A0A6C2YT23"/>
<evidence type="ECO:0000256" key="5">
    <source>
        <dbReference type="ARBA" id="ARBA00023136"/>
    </source>
</evidence>
<evidence type="ECO:0000313" key="8">
    <source>
        <dbReference type="Proteomes" id="UP000464378"/>
    </source>
</evidence>
<feature type="transmembrane region" description="Helical" evidence="6">
    <location>
        <begin position="69"/>
        <end position="88"/>
    </location>
</feature>
<feature type="transmembrane region" description="Helical" evidence="6">
    <location>
        <begin position="215"/>
        <end position="237"/>
    </location>
</feature>
<organism evidence="7">
    <name type="scientific">Tuwongella immobilis</name>
    <dbReference type="NCBI Taxonomy" id="692036"/>
    <lineage>
        <taxon>Bacteria</taxon>
        <taxon>Pseudomonadati</taxon>
        <taxon>Planctomycetota</taxon>
        <taxon>Planctomycetia</taxon>
        <taxon>Gemmatales</taxon>
        <taxon>Gemmataceae</taxon>
        <taxon>Tuwongella</taxon>
    </lineage>
</organism>
<dbReference type="InterPro" id="IPR006214">
    <property type="entry name" value="Bax_inhibitor_1-related"/>
</dbReference>
<feature type="transmembrane region" description="Helical" evidence="6">
    <location>
        <begin position="156"/>
        <end position="178"/>
    </location>
</feature>
<dbReference type="RefSeq" id="WP_162659166.1">
    <property type="nucleotide sequence ID" value="NZ_LR593887.1"/>
</dbReference>
<comment type="subcellular location">
    <subcellularLocation>
        <location evidence="1">Membrane</location>
        <topology evidence="1">Multi-pass membrane protein</topology>
    </subcellularLocation>
</comment>
<accession>A0A6C2YT23</accession>
<keyword evidence="3 6" id="KW-0812">Transmembrane</keyword>
<dbReference type="GO" id="GO:0005886">
    <property type="term" value="C:plasma membrane"/>
    <property type="evidence" value="ECO:0007669"/>
    <property type="project" value="TreeGrafter"/>
</dbReference>
<evidence type="ECO:0008006" key="9">
    <source>
        <dbReference type="Google" id="ProtNLM"/>
    </source>
</evidence>
<dbReference type="EMBL" id="LR586016">
    <property type="protein sequence ID" value="VIP04032.1"/>
    <property type="molecule type" value="Genomic_DNA"/>
</dbReference>
<dbReference type="AlphaFoldDB" id="A0A6C2YT23"/>
<evidence type="ECO:0000313" key="7">
    <source>
        <dbReference type="EMBL" id="VIP04032.1"/>
    </source>
</evidence>
<evidence type="ECO:0000256" key="2">
    <source>
        <dbReference type="ARBA" id="ARBA00010350"/>
    </source>
</evidence>
<keyword evidence="8" id="KW-1185">Reference proteome</keyword>
<dbReference type="Proteomes" id="UP000464378">
    <property type="component" value="Chromosome"/>
</dbReference>
<comment type="similarity">
    <text evidence="2 6">Belongs to the BI1 family.</text>
</comment>
<reference evidence="7" key="1">
    <citation type="submission" date="2019-04" db="EMBL/GenBank/DDBJ databases">
        <authorList>
            <consortium name="Science for Life Laboratories"/>
        </authorList>
    </citation>
    <scope>NUCLEOTIDE SEQUENCE</scope>
    <source>
        <strain evidence="7">MBLW1</strain>
    </source>
</reference>
<evidence type="ECO:0000256" key="1">
    <source>
        <dbReference type="ARBA" id="ARBA00004141"/>
    </source>
</evidence>
<proteinExistence type="inferred from homology"/>
<dbReference type="PANTHER" id="PTHR23291:SF50">
    <property type="entry name" value="PROTEIN LIFEGUARD 4"/>
    <property type="match status" value="1"/>
</dbReference>
<dbReference type="Pfam" id="PF01027">
    <property type="entry name" value="Bax1-I"/>
    <property type="match status" value="1"/>
</dbReference>
<evidence type="ECO:0000256" key="6">
    <source>
        <dbReference type="RuleBase" id="RU004379"/>
    </source>
</evidence>
<feature type="transmembrane region" description="Helical" evidence="6">
    <location>
        <begin position="131"/>
        <end position="149"/>
    </location>
</feature>
<dbReference type="PANTHER" id="PTHR23291">
    <property type="entry name" value="BAX INHIBITOR-RELATED"/>
    <property type="match status" value="1"/>
</dbReference>
<dbReference type="KEGG" id="tim:GMBLW1_51610"/>
<dbReference type="EMBL" id="LR593887">
    <property type="protein sequence ID" value="VTS05431.1"/>
    <property type="molecule type" value="Genomic_DNA"/>
</dbReference>